<gene>
    <name evidence="4" type="ORF">HMPREF9309_01596</name>
</gene>
<dbReference type="EMBL" id="AGYD01000016">
    <property type="protein sequence ID" value="EPH07375.1"/>
    <property type="molecule type" value="Genomic_DNA"/>
</dbReference>
<keyword evidence="1" id="KW-0547">Nucleotide-binding</keyword>
<feature type="domain" description="Zeta toxin" evidence="3">
    <location>
        <begin position="21"/>
        <end position="242"/>
    </location>
</feature>
<keyword evidence="2" id="KW-0067">ATP-binding</keyword>
<name>S3YFV7_9BACT</name>
<organism evidence="4 5">
    <name type="scientific">Campylobacter ureolyticus ACS-301-V-Sch3b</name>
    <dbReference type="NCBI Taxonomy" id="883165"/>
    <lineage>
        <taxon>Bacteria</taxon>
        <taxon>Pseudomonadati</taxon>
        <taxon>Campylobacterota</taxon>
        <taxon>Epsilonproteobacteria</taxon>
        <taxon>Campylobacterales</taxon>
        <taxon>Campylobacteraceae</taxon>
        <taxon>Campylobacter</taxon>
    </lineage>
</organism>
<accession>S3YFV7</accession>
<dbReference type="RefSeq" id="WP_016647451.1">
    <property type="nucleotide sequence ID" value="NZ_KE340329.1"/>
</dbReference>
<protein>
    <recommendedName>
        <fullName evidence="3">Zeta toxin domain-containing protein</fullName>
    </recommendedName>
</protein>
<dbReference type="AlphaFoldDB" id="S3YFV7"/>
<dbReference type="Pfam" id="PF06414">
    <property type="entry name" value="Zeta_toxin"/>
    <property type="match status" value="1"/>
</dbReference>
<dbReference type="InterPro" id="IPR027417">
    <property type="entry name" value="P-loop_NTPase"/>
</dbReference>
<evidence type="ECO:0000256" key="1">
    <source>
        <dbReference type="ARBA" id="ARBA00022741"/>
    </source>
</evidence>
<evidence type="ECO:0000313" key="5">
    <source>
        <dbReference type="Proteomes" id="UP000014539"/>
    </source>
</evidence>
<comment type="caution">
    <text evidence="4">The sequence shown here is derived from an EMBL/GenBank/DDBJ whole genome shotgun (WGS) entry which is preliminary data.</text>
</comment>
<proteinExistence type="predicted"/>
<dbReference type="HOGENOM" id="CLU_945553_0_0_7"/>
<keyword evidence="5" id="KW-1185">Reference proteome</keyword>
<dbReference type="InterPro" id="IPR010488">
    <property type="entry name" value="Zeta_toxin_domain"/>
</dbReference>
<evidence type="ECO:0000259" key="3">
    <source>
        <dbReference type="Pfam" id="PF06414"/>
    </source>
</evidence>
<dbReference type="Gene3D" id="3.40.50.300">
    <property type="entry name" value="P-loop containing nucleotide triphosphate hydrolases"/>
    <property type="match status" value="1"/>
</dbReference>
<evidence type="ECO:0000256" key="2">
    <source>
        <dbReference type="ARBA" id="ARBA00022840"/>
    </source>
</evidence>
<dbReference type="PATRIC" id="fig|883165.3.peg.1615"/>
<dbReference type="SUPFAM" id="SSF52540">
    <property type="entry name" value="P-loop containing nucleoside triphosphate hydrolases"/>
    <property type="match status" value="1"/>
</dbReference>
<dbReference type="eggNOG" id="COG4185">
    <property type="taxonomic scope" value="Bacteria"/>
</dbReference>
<sequence length="297" mass="34737">MTDLEKLSNFTEQDIINAADDRWSRISKHCHRQNQTPKLYLVGGQPGAGKSTTISKIQRSMDNNCIIINLDDYRALHPNAREIYEKGAKDSDDYSIYTNPFMREVGEKLIDKAIENGYNVILERTLSSTDTVSKQLDKFKKNGYELNLYVVTCNKNHSISSVEQRYLQQKVDFEKDKEFQEPPRKISKEFQKECYENLGKSTQTLAQKYDFKDIEIIYRSLQYKQHCVFDKNDKTKLHNEEKIEKLISRIVNGKNKAITNEELNSISKETDKAVRNIFKQKEKNSRENKKESNKEIL</sequence>
<dbReference type="GO" id="GO:0016301">
    <property type="term" value="F:kinase activity"/>
    <property type="evidence" value="ECO:0007669"/>
    <property type="project" value="InterPro"/>
</dbReference>
<evidence type="ECO:0000313" key="4">
    <source>
        <dbReference type="EMBL" id="EPH07375.1"/>
    </source>
</evidence>
<dbReference type="GO" id="GO:0005524">
    <property type="term" value="F:ATP binding"/>
    <property type="evidence" value="ECO:0007669"/>
    <property type="project" value="UniProtKB-KW"/>
</dbReference>
<reference evidence="4 5" key="1">
    <citation type="submission" date="2013-06" db="EMBL/GenBank/DDBJ databases">
        <title>The Genome Sequence of Campylobacter ureolyticus ACS-301-V-SCH3B.</title>
        <authorList>
            <consortium name="The Broad Institute Genomics Platform"/>
            <person name="Earl A."/>
            <person name="Ward D."/>
            <person name="Feldgarden M."/>
            <person name="Gevers D."/>
            <person name="Saerens B."/>
            <person name="Vaneechoutte M."/>
            <person name="Walker B."/>
            <person name="Young S."/>
            <person name="Zeng Q."/>
            <person name="Gargeya S."/>
            <person name="Fitzgerald M."/>
            <person name="Haas B."/>
            <person name="Abouelleil A."/>
            <person name="Allen A.W."/>
            <person name="Alvarado L."/>
            <person name="Arachchi H.M."/>
            <person name="Berlin A.M."/>
            <person name="Chapman S.B."/>
            <person name="Gainer-Dewar J."/>
            <person name="Goldberg J."/>
            <person name="Griggs A."/>
            <person name="Gujja S."/>
            <person name="Hansen M."/>
            <person name="Howarth C."/>
            <person name="Imamovic A."/>
            <person name="Ireland A."/>
            <person name="Larimer J."/>
            <person name="McCowan C."/>
            <person name="Murphy C."/>
            <person name="Pearson M."/>
            <person name="Poon T.W."/>
            <person name="Priest M."/>
            <person name="Roberts A."/>
            <person name="Saif S."/>
            <person name="Shea T."/>
            <person name="Sisk P."/>
            <person name="Sykes S."/>
            <person name="Wortman J."/>
            <person name="Nusbaum C."/>
            <person name="Birren B."/>
        </authorList>
    </citation>
    <scope>NUCLEOTIDE SEQUENCE [LARGE SCALE GENOMIC DNA]</scope>
    <source>
        <strain evidence="4 5">ACS-301-V-Sch3b</strain>
    </source>
</reference>
<dbReference type="Proteomes" id="UP000014539">
    <property type="component" value="Unassembled WGS sequence"/>
</dbReference>